<dbReference type="Pfam" id="PF07534">
    <property type="entry name" value="TLD"/>
    <property type="match status" value="1"/>
</dbReference>
<keyword evidence="4" id="KW-1185">Reference proteome</keyword>
<dbReference type="EMBL" id="KI545952">
    <property type="protein sequence ID" value="EST49403.1"/>
    <property type="molecule type" value="Genomic_DNA"/>
</dbReference>
<name>V6LYQ8_9EUKA</name>
<feature type="domain" description="TLDc" evidence="1">
    <location>
        <begin position="370"/>
        <end position="558"/>
    </location>
</feature>
<proteinExistence type="predicted"/>
<dbReference type="Proteomes" id="UP000018208">
    <property type="component" value="Unassembled WGS sequence"/>
</dbReference>
<evidence type="ECO:0000313" key="2">
    <source>
        <dbReference type="EMBL" id="EST49403.1"/>
    </source>
</evidence>
<dbReference type="AlphaFoldDB" id="V6LYQ8"/>
<evidence type="ECO:0000259" key="1">
    <source>
        <dbReference type="Pfam" id="PF07534"/>
    </source>
</evidence>
<dbReference type="EMBL" id="AUWU02000001">
    <property type="protein sequence ID" value="KAH0576682.1"/>
    <property type="molecule type" value="Genomic_DNA"/>
</dbReference>
<evidence type="ECO:0000313" key="3">
    <source>
        <dbReference type="EMBL" id="KAH0576682.1"/>
    </source>
</evidence>
<dbReference type="VEuPathDB" id="GiardiaDB:SS50377_20028"/>
<dbReference type="InterPro" id="IPR006571">
    <property type="entry name" value="TLDc_dom"/>
</dbReference>
<protein>
    <submittedName>
        <fullName evidence="2">TLD family protein</fullName>
    </submittedName>
</protein>
<sequence length="560" mass="64802">MKKQEIKTILPGISNLSIPAIRLVNKSIAFGKLRVGGSVLVFSSLQSQVNLQVLLPLESIEKIAFRKIQIDHLLLLRRATVRYQIDENKEYFILRGAGQKTKYYDPSIFKEFLQDPIQVMKELQGLFYENTIDIITYNGEKFIFSSTCQNIVTIYQEIILFIVKYNEIDKDNLIIETSGTEDFEYHVFSKPYNIDKTVQQLTQTNTQPQLLFKRQSYKLNKKAHIKNVSKLSASEQIMLLSQHNTRQIKRKTNSKKYDKKSACNFTNKYEYLESFNRTGNLSGQKLPADILSEYLYEIVSDDDIQFSVKQFIPKSDQINLSFDMCQASSNGHENSQDLVVGSIYNLLNATQGFDIDCSEYSNQINYFVDRESKIFAQDELEVIFNNIPSEFSQMKIFIQYQCSQDGRYLQNIYESFKKSEVGILSWVVDQFQERLQILPDHLAPNWMLIFRSKLQKFGCFFSEFKLNTQFSQKQLICFSNINGELNFFESTQDAKIFAHSSPHSLTIGGKGPAIHVVKQLREVQSAYCDTFSSPPLFQGESIGGYETIELDEIEVWRFVL</sequence>
<reference evidence="3" key="2">
    <citation type="submission" date="2020-12" db="EMBL/GenBank/DDBJ databases">
        <title>New Spironucleus salmonicida genome in near-complete chromosomes.</title>
        <authorList>
            <person name="Xu F."/>
            <person name="Kurt Z."/>
            <person name="Jimenez-Gonzalez A."/>
            <person name="Astvaldsson A."/>
            <person name="Andersson J.O."/>
            <person name="Svard S.G."/>
        </authorList>
    </citation>
    <scope>NUCLEOTIDE SEQUENCE</scope>
    <source>
        <strain evidence="3">ATCC 50377</strain>
    </source>
</reference>
<accession>V6LYQ8</accession>
<reference evidence="2 3" key="1">
    <citation type="journal article" date="2014" name="PLoS Genet.">
        <title>The Genome of Spironucleus salmonicida Highlights a Fish Pathogen Adapted to Fluctuating Environments.</title>
        <authorList>
            <person name="Xu F."/>
            <person name="Jerlstrom-Hultqvist J."/>
            <person name="Einarsson E."/>
            <person name="Astvaldsson A."/>
            <person name="Svard S.G."/>
            <person name="Andersson J.O."/>
        </authorList>
    </citation>
    <scope>NUCLEOTIDE SEQUENCE</scope>
    <source>
        <strain evidence="3">ATCC 50377</strain>
    </source>
</reference>
<evidence type="ECO:0000313" key="4">
    <source>
        <dbReference type="Proteomes" id="UP000018208"/>
    </source>
</evidence>
<organism evidence="2">
    <name type="scientific">Spironucleus salmonicida</name>
    <dbReference type="NCBI Taxonomy" id="348837"/>
    <lineage>
        <taxon>Eukaryota</taxon>
        <taxon>Metamonada</taxon>
        <taxon>Diplomonadida</taxon>
        <taxon>Hexamitidae</taxon>
        <taxon>Hexamitinae</taxon>
        <taxon>Spironucleus</taxon>
    </lineage>
</organism>
<gene>
    <name evidence="2" type="ORF">SS50377_10328</name>
    <name evidence="3" type="ORF">SS50377_20028</name>
</gene>